<proteinExistence type="predicted"/>
<evidence type="ECO:0000313" key="2">
    <source>
        <dbReference type="EMBL" id="ABV93781.1"/>
    </source>
</evidence>
<evidence type="ECO:0000313" key="3">
    <source>
        <dbReference type="Proteomes" id="UP000006833"/>
    </source>
</evidence>
<dbReference type="EMBL" id="CP000830">
    <property type="protein sequence ID" value="ABV93781.1"/>
    <property type="molecule type" value="Genomic_DNA"/>
</dbReference>
<dbReference type="AlphaFoldDB" id="A8LPS7"/>
<dbReference type="HOGENOM" id="CLU_2600440_0_0_5"/>
<organism evidence="2 3">
    <name type="scientific">Dinoroseobacter shibae (strain DSM 16493 / NCIMB 14021 / DFL 12)</name>
    <dbReference type="NCBI Taxonomy" id="398580"/>
    <lineage>
        <taxon>Bacteria</taxon>
        <taxon>Pseudomonadati</taxon>
        <taxon>Pseudomonadota</taxon>
        <taxon>Alphaproteobacteria</taxon>
        <taxon>Rhodobacterales</taxon>
        <taxon>Roseobacteraceae</taxon>
        <taxon>Dinoroseobacter</taxon>
    </lineage>
</organism>
<reference evidence="3" key="1">
    <citation type="journal article" date="2010" name="ISME J.">
        <title>The complete genome sequence of the algal symbiont Dinoroseobacter shibae: a hitchhiker's guide to life in the sea.</title>
        <authorList>
            <person name="Wagner-Dobler I."/>
            <person name="Ballhausen B."/>
            <person name="Berger M."/>
            <person name="Brinkhoff T."/>
            <person name="Buchholz I."/>
            <person name="Bunk B."/>
            <person name="Cypionka H."/>
            <person name="Daniel R."/>
            <person name="Drepper T."/>
            <person name="Gerdts G."/>
            <person name="Hahnke S."/>
            <person name="Han C."/>
            <person name="Jahn D."/>
            <person name="Kalhoefer D."/>
            <person name="Kiss H."/>
            <person name="Klenk H.P."/>
            <person name="Kyrpides N."/>
            <person name="Liebl W."/>
            <person name="Liesegang H."/>
            <person name="Meincke L."/>
            <person name="Pati A."/>
            <person name="Petersen J."/>
            <person name="Piekarski T."/>
            <person name="Pommerenke C."/>
            <person name="Pradella S."/>
            <person name="Pukall R."/>
            <person name="Rabus R."/>
            <person name="Stackebrandt E."/>
            <person name="Thole S."/>
            <person name="Thompson L."/>
            <person name="Tielen P."/>
            <person name="Tomasch J."/>
            <person name="von Jan M."/>
            <person name="Wanphrut N."/>
            <person name="Wichels A."/>
            <person name="Zech H."/>
            <person name="Simon M."/>
        </authorList>
    </citation>
    <scope>NUCLEOTIDE SEQUENCE [LARGE SCALE GENOMIC DNA]</scope>
    <source>
        <strain evidence="3">DSM 16493 / NCIMB 14021 / DFL 12</strain>
    </source>
</reference>
<dbReference type="STRING" id="398580.Dshi_2043"/>
<protein>
    <submittedName>
        <fullName evidence="2">Uncharacterized protein</fullName>
    </submittedName>
</protein>
<feature type="region of interest" description="Disordered" evidence="1">
    <location>
        <begin position="58"/>
        <end position="79"/>
    </location>
</feature>
<evidence type="ECO:0000256" key="1">
    <source>
        <dbReference type="SAM" id="MobiDB-lite"/>
    </source>
</evidence>
<gene>
    <name evidence="2" type="ordered locus">Dshi_2043</name>
</gene>
<name>A8LPS7_DINSH</name>
<feature type="compositionally biased region" description="Polar residues" evidence="1">
    <location>
        <begin position="70"/>
        <end position="79"/>
    </location>
</feature>
<dbReference type="Proteomes" id="UP000006833">
    <property type="component" value="Chromosome"/>
</dbReference>
<dbReference type="KEGG" id="dsh:Dshi_2043"/>
<sequence>MRSSRSLLSRATMTRADFRALETVSIGDESAERPNRAASNISVVTIFLSWGLHRLQPDADPRNRPFMGETTYTETDPLP</sequence>
<accession>A8LPS7</accession>
<keyword evidence="3" id="KW-1185">Reference proteome</keyword>